<dbReference type="Proteomes" id="UP000593892">
    <property type="component" value="Chromosome"/>
</dbReference>
<dbReference type="Pfam" id="PF04199">
    <property type="entry name" value="Cyclase"/>
    <property type="match status" value="1"/>
</dbReference>
<protein>
    <submittedName>
        <fullName evidence="1">Cyclase family protein</fullName>
    </submittedName>
</protein>
<reference evidence="1 2" key="1">
    <citation type="submission" date="2020-10" db="EMBL/GenBank/DDBJ databases">
        <title>Complete genome sequence of Paludibaculum fermentans P105T, a facultatively anaerobic acidobacterium capable of dissimilatory Fe(III) reduction.</title>
        <authorList>
            <person name="Dedysh S.N."/>
            <person name="Beletsky A.V."/>
            <person name="Kulichevskaya I.S."/>
            <person name="Mardanov A.V."/>
            <person name="Ravin N.V."/>
        </authorList>
    </citation>
    <scope>NUCLEOTIDE SEQUENCE [LARGE SCALE GENOMIC DNA]</scope>
    <source>
        <strain evidence="1 2">P105</strain>
    </source>
</reference>
<proteinExistence type="predicted"/>
<dbReference type="GO" id="GO:0019441">
    <property type="term" value="P:L-tryptophan catabolic process to kynurenine"/>
    <property type="evidence" value="ECO:0007669"/>
    <property type="project" value="InterPro"/>
</dbReference>
<evidence type="ECO:0000313" key="1">
    <source>
        <dbReference type="EMBL" id="QOY86339.1"/>
    </source>
</evidence>
<dbReference type="KEGG" id="pfer:IRI77_26500"/>
<dbReference type="GO" id="GO:0004061">
    <property type="term" value="F:arylformamidase activity"/>
    <property type="evidence" value="ECO:0007669"/>
    <property type="project" value="InterPro"/>
</dbReference>
<dbReference type="EMBL" id="CP063849">
    <property type="protein sequence ID" value="QOY86339.1"/>
    <property type="molecule type" value="Genomic_DNA"/>
</dbReference>
<accession>A0A7S7NNE9</accession>
<organism evidence="1 2">
    <name type="scientific">Paludibaculum fermentans</name>
    <dbReference type="NCBI Taxonomy" id="1473598"/>
    <lineage>
        <taxon>Bacteria</taxon>
        <taxon>Pseudomonadati</taxon>
        <taxon>Acidobacteriota</taxon>
        <taxon>Terriglobia</taxon>
        <taxon>Bryobacterales</taxon>
        <taxon>Bryobacteraceae</taxon>
        <taxon>Paludibaculum</taxon>
    </lineage>
</organism>
<dbReference type="PANTHER" id="PTHR31118">
    <property type="entry name" value="CYCLASE-LIKE PROTEIN 2"/>
    <property type="match status" value="1"/>
</dbReference>
<dbReference type="InterPro" id="IPR037175">
    <property type="entry name" value="KFase_sf"/>
</dbReference>
<dbReference type="InterPro" id="IPR007325">
    <property type="entry name" value="KFase/CYL"/>
</dbReference>
<sequence length="220" mass="24432">MPRFIELSHPIIEGMKTFPGLPGPQAVLLFDHAGSRRKYKNQSEFLIASLHLCGNTGTYVDSPYHRFPDAPDLSELPLDRLADLEIVKVDARQNLGRGIGPHLFQDLDLQGKAVLVQTGWDQHWNKEEYFEPNPFLNEDACLYLVEAGAVFVGIDSVNIDDMGDLRRPAHTVLLGNGIPICEHMTNLEAVATNEGRLHAVPIAWKGGATFPVRAYIVLPE</sequence>
<name>A0A7S7NNE9_PALFE</name>
<dbReference type="AlphaFoldDB" id="A0A7S7NNE9"/>
<dbReference type="RefSeq" id="WP_194448008.1">
    <property type="nucleotide sequence ID" value="NZ_CP063849.1"/>
</dbReference>
<gene>
    <name evidence="1" type="ORF">IRI77_26500</name>
</gene>
<keyword evidence="2" id="KW-1185">Reference proteome</keyword>
<dbReference type="Gene3D" id="3.50.30.50">
    <property type="entry name" value="Putative cyclase"/>
    <property type="match status" value="1"/>
</dbReference>
<dbReference type="SUPFAM" id="SSF102198">
    <property type="entry name" value="Putative cyclase"/>
    <property type="match status" value="1"/>
</dbReference>
<dbReference type="PANTHER" id="PTHR31118:SF12">
    <property type="entry name" value="CYCLASE-LIKE PROTEIN 2"/>
    <property type="match status" value="1"/>
</dbReference>
<evidence type="ECO:0000313" key="2">
    <source>
        <dbReference type="Proteomes" id="UP000593892"/>
    </source>
</evidence>